<accession>A0A2H8TKH7</accession>
<keyword evidence="1" id="KW-0812">Transmembrane</keyword>
<organism evidence="2">
    <name type="scientific">Melanaphis sacchari</name>
    <dbReference type="NCBI Taxonomy" id="742174"/>
    <lineage>
        <taxon>Eukaryota</taxon>
        <taxon>Metazoa</taxon>
        <taxon>Ecdysozoa</taxon>
        <taxon>Arthropoda</taxon>
        <taxon>Hexapoda</taxon>
        <taxon>Insecta</taxon>
        <taxon>Pterygota</taxon>
        <taxon>Neoptera</taxon>
        <taxon>Paraneoptera</taxon>
        <taxon>Hemiptera</taxon>
        <taxon>Sternorrhyncha</taxon>
        <taxon>Aphidomorpha</taxon>
        <taxon>Aphidoidea</taxon>
        <taxon>Aphididae</taxon>
        <taxon>Aphidini</taxon>
        <taxon>Melanaphis</taxon>
    </lineage>
</organism>
<protein>
    <submittedName>
        <fullName evidence="2">Multidrug resistance-associated protein 4</fullName>
    </submittedName>
</protein>
<evidence type="ECO:0000313" key="2">
    <source>
        <dbReference type="EMBL" id="MBW14530.1"/>
    </source>
</evidence>
<dbReference type="EMBL" id="GFXV01002725">
    <property type="protein sequence ID" value="MBW14530.1"/>
    <property type="molecule type" value="Transcribed_RNA"/>
</dbReference>
<proteinExistence type="predicted"/>
<reference evidence="2" key="1">
    <citation type="submission" date="2017-10" db="EMBL/GenBank/DDBJ databases">
        <title>Transcriptome Assembly of Sugarcane Aphid Adults.</title>
        <authorList>
            <person name="Scully E.D."/>
            <person name="Palmer N.A."/>
            <person name="Geib S.M."/>
            <person name="Sarath G."/>
            <person name="Sattler S.E."/>
        </authorList>
    </citation>
    <scope>NUCLEOTIDE SEQUENCE</scope>
    <source>
        <tissue evidence="2">Whole body</tissue>
    </source>
</reference>
<dbReference type="AlphaFoldDB" id="A0A2H8TKH7"/>
<keyword evidence="1" id="KW-0472">Membrane</keyword>
<evidence type="ECO:0000256" key="1">
    <source>
        <dbReference type="SAM" id="Phobius"/>
    </source>
</evidence>
<keyword evidence="1" id="KW-1133">Transmembrane helix</keyword>
<sequence length="113" mass="13322">MNRFITDNESEIKRSLNPKQNANIFESITYSWMLNLFKTGNNRDLDETDLYMTLEDQISSPLGDKLENEWRLELINAYSTKRKPSLLRVLIKIFGCKYLLSGLVFGFNDIFFR</sequence>
<feature type="transmembrane region" description="Helical" evidence="1">
    <location>
        <begin position="89"/>
        <end position="107"/>
    </location>
</feature>
<dbReference type="OrthoDB" id="6500128at2759"/>
<gene>
    <name evidence="2" type="primary">ABCC4_2</name>
</gene>
<name>A0A2H8TKH7_9HEMI</name>